<feature type="coiled-coil region" evidence="1">
    <location>
        <begin position="155"/>
        <end position="266"/>
    </location>
</feature>
<dbReference type="PANTHER" id="PTHR32309:SF13">
    <property type="entry name" value="FERRIC ENTEROBACTIN TRANSPORT PROTEIN FEPE"/>
    <property type="match status" value="1"/>
</dbReference>
<proteinExistence type="predicted"/>
<keyword evidence="2" id="KW-0472">Membrane</keyword>
<keyword evidence="2" id="KW-0812">Transmembrane</keyword>
<keyword evidence="2" id="KW-1133">Transmembrane helix</keyword>
<name>A0ABT9ES12_9GAMM</name>
<accession>A0ABT9ES12</accession>
<feature type="transmembrane region" description="Helical" evidence="2">
    <location>
        <begin position="9"/>
        <end position="27"/>
    </location>
</feature>
<keyword evidence="1" id="KW-0175">Coiled coil</keyword>
<evidence type="ECO:0000256" key="1">
    <source>
        <dbReference type="SAM" id="Coils"/>
    </source>
</evidence>
<evidence type="ECO:0000256" key="2">
    <source>
        <dbReference type="SAM" id="Phobius"/>
    </source>
</evidence>
<keyword evidence="4" id="KW-1185">Reference proteome</keyword>
<feature type="transmembrane region" description="Helical" evidence="2">
    <location>
        <begin position="335"/>
        <end position="359"/>
    </location>
</feature>
<protein>
    <submittedName>
        <fullName evidence="3">Chain-length determining protein</fullName>
    </submittedName>
</protein>
<dbReference type="InterPro" id="IPR050445">
    <property type="entry name" value="Bact_polysacc_biosynth/exp"/>
</dbReference>
<organism evidence="3 4">
    <name type="scientific">Neptunomonas phycophila</name>
    <dbReference type="NCBI Taxonomy" id="1572645"/>
    <lineage>
        <taxon>Bacteria</taxon>
        <taxon>Pseudomonadati</taxon>
        <taxon>Pseudomonadota</taxon>
        <taxon>Gammaproteobacteria</taxon>
        <taxon>Oceanospirillales</taxon>
        <taxon>Oceanospirillaceae</taxon>
        <taxon>Neptunomonas</taxon>
    </lineage>
</organism>
<gene>
    <name evidence="3" type="ORF">Q8W30_04690</name>
</gene>
<evidence type="ECO:0000313" key="3">
    <source>
        <dbReference type="EMBL" id="MDP2521862.1"/>
    </source>
</evidence>
<dbReference type="EMBL" id="JAUYVO010000003">
    <property type="protein sequence ID" value="MDP2521862.1"/>
    <property type="molecule type" value="Genomic_DNA"/>
</dbReference>
<dbReference type="RefSeq" id="WP_305450288.1">
    <property type="nucleotide sequence ID" value="NZ_JAUYVO010000003.1"/>
</dbReference>
<sequence>MSKWLKNNPIWLMSLILIFIISTYWSFIATDRYVSAANIVLETPQVSTSGAALSFQSILTGAGSGSNDMLILRDFLLSVDMLKKVNEKFGFIKHYSNRDIDIVSRLWDEDVPLEIVHRYYKKVINIELDEYAQVLRLSVTSYDPLYSNKVLAYLLDEGEKQMNEMGKRLAEEQVKFLEKQVSQLEKNLELSRSNLLQYQNENGLVSPTETVESISQVVSALEAQLANLRARKSALQSYQSERSPELIKVESEITALNQQINLERARMAQQGGDALNTVSSEYQTLEMRMLFAKESYSAALSALESTRIEAARKLKQLSILQSPTIPEYAAEPKRVYMVAVSTIVIVFLSLIFQMLFLIIKDHKD</sequence>
<comment type="caution">
    <text evidence="3">The sequence shown here is derived from an EMBL/GenBank/DDBJ whole genome shotgun (WGS) entry which is preliminary data.</text>
</comment>
<dbReference type="PANTHER" id="PTHR32309">
    <property type="entry name" value="TYROSINE-PROTEIN KINASE"/>
    <property type="match status" value="1"/>
</dbReference>
<reference evidence="3" key="1">
    <citation type="submission" date="2023-07" db="EMBL/GenBank/DDBJ databases">
        <title>Genome content predicts the carbon catabolic preferences of heterotrophic bacteria.</title>
        <authorList>
            <person name="Gralka M."/>
        </authorList>
    </citation>
    <scope>NUCLEOTIDE SEQUENCE</scope>
    <source>
        <strain evidence="3">5G01</strain>
    </source>
</reference>
<dbReference type="Proteomes" id="UP001177341">
    <property type="component" value="Unassembled WGS sequence"/>
</dbReference>
<evidence type="ECO:0000313" key="4">
    <source>
        <dbReference type="Proteomes" id="UP001177341"/>
    </source>
</evidence>